<accession>A0A8H7R3A8</accession>
<keyword evidence="9" id="KW-1185">Reference proteome</keyword>
<evidence type="ECO:0000313" key="8">
    <source>
        <dbReference type="EMBL" id="KAG2203448.1"/>
    </source>
</evidence>
<dbReference type="PANTHER" id="PTHR13148">
    <property type="entry name" value="PER1-RELATED"/>
    <property type="match status" value="1"/>
</dbReference>
<feature type="transmembrane region" description="Helical" evidence="7">
    <location>
        <begin position="215"/>
        <end position="234"/>
    </location>
</feature>
<feature type="transmembrane region" description="Helical" evidence="7">
    <location>
        <begin position="160"/>
        <end position="179"/>
    </location>
</feature>
<sequence>MSVKYFVLLSLLFLSASLASDGDTQNEYRHCLDECVQVTCPTPLDASLRLLHWNCPENCRYTCMQSITDEAQERGLPIYQYYGKWPFYRVLGIQEPASVLFSIGNGLVHLYYFFLLRKKIPTNYHLKTSLLLYPCVGMNAWLWSTIFHGRDVHWTELMDYFSAFSLVLYSLFFALIRVFQVQKHSTRLLGLLFLCGYLSHIIYLSAISFDYVYNMYVNVTVGVLQVVVWVYWYITQTKRSYAYLAVISGVGVSVAMCLELFDFPPLWRVFDAHSLWHFATIPLTIIWYKFLLADMWFENQNEKVALLPA</sequence>
<keyword evidence="4 7" id="KW-0732">Signal</keyword>
<evidence type="ECO:0000256" key="4">
    <source>
        <dbReference type="ARBA" id="ARBA00022729"/>
    </source>
</evidence>
<evidence type="ECO:0000256" key="5">
    <source>
        <dbReference type="ARBA" id="ARBA00022989"/>
    </source>
</evidence>
<keyword evidence="2 7" id="KW-0337">GPI-anchor biosynthesis</keyword>
<dbReference type="OrthoDB" id="419770at2759"/>
<feature type="transmembrane region" description="Helical" evidence="7">
    <location>
        <begin position="128"/>
        <end position="148"/>
    </location>
</feature>
<comment type="subcellular location">
    <subcellularLocation>
        <location evidence="1">Endomembrane system</location>
        <topology evidence="1">Multi-pass membrane protein</topology>
    </subcellularLocation>
    <subcellularLocation>
        <location evidence="7">Endoplasmic reticulum membrane</location>
        <topology evidence="7">Multi-pass membrane protein</topology>
    </subcellularLocation>
</comment>
<comment type="similarity">
    <text evidence="7">Belongs to the PGAP3 family.</text>
</comment>
<comment type="caution">
    <text evidence="8">The sequence shown here is derived from an EMBL/GenBank/DDBJ whole genome shotgun (WGS) entry which is preliminary data.</text>
</comment>
<feature type="transmembrane region" description="Helical" evidence="7">
    <location>
        <begin position="97"/>
        <end position="116"/>
    </location>
</feature>
<feature type="signal peptide" evidence="7">
    <location>
        <begin position="1"/>
        <end position="19"/>
    </location>
</feature>
<comment type="function">
    <text evidence="7">Involved in the lipid remodeling steps of GPI-anchor maturation.</text>
</comment>
<feature type="transmembrane region" description="Helical" evidence="7">
    <location>
        <begin position="241"/>
        <end position="261"/>
    </location>
</feature>
<feature type="transmembrane region" description="Helical" evidence="7">
    <location>
        <begin position="191"/>
        <end position="209"/>
    </location>
</feature>
<reference evidence="8" key="1">
    <citation type="submission" date="2020-12" db="EMBL/GenBank/DDBJ databases">
        <title>Metabolic potential, ecology and presence of endohyphal bacteria is reflected in genomic diversity of Mucoromycotina.</title>
        <authorList>
            <person name="Muszewska A."/>
            <person name="Okrasinska A."/>
            <person name="Steczkiewicz K."/>
            <person name="Drgas O."/>
            <person name="Orlowska M."/>
            <person name="Perlinska-Lenart U."/>
            <person name="Aleksandrzak-Piekarczyk T."/>
            <person name="Szatraj K."/>
            <person name="Zielenkiewicz U."/>
            <person name="Pilsyk S."/>
            <person name="Malc E."/>
            <person name="Mieczkowski P."/>
            <person name="Kruszewska J.S."/>
            <person name="Biernat P."/>
            <person name="Pawlowska J."/>
        </authorList>
    </citation>
    <scope>NUCLEOTIDE SEQUENCE</scope>
    <source>
        <strain evidence="8">WA0000017839</strain>
    </source>
</reference>
<dbReference type="AlphaFoldDB" id="A0A8H7R3A8"/>
<evidence type="ECO:0000313" key="9">
    <source>
        <dbReference type="Proteomes" id="UP000603453"/>
    </source>
</evidence>
<evidence type="ECO:0000256" key="6">
    <source>
        <dbReference type="ARBA" id="ARBA00023136"/>
    </source>
</evidence>
<dbReference type="Pfam" id="PF04080">
    <property type="entry name" value="Per1"/>
    <property type="match status" value="1"/>
</dbReference>
<gene>
    <name evidence="8" type="ORF">INT47_008175</name>
</gene>
<dbReference type="GO" id="GO:0005789">
    <property type="term" value="C:endoplasmic reticulum membrane"/>
    <property type="evidence" value="ECO:0007669"/>
    <property type="project" value="UniProtKB-SubCell"/>
</dbReference>
<evidence type="ECO:0000256" key="3">
    <source>
        <dbReference type="ARBA" id="ARBA00022692"/>
    </source>
</evidence>
<dbReference type="EMBL" id="JAEPRD010000051">
    <property type="protein sequence ID" value="KAG2203448.1"/>
    <property type="molecule type" value="Genomic_DNA"/>
</dbReference>
<keyword evidence="7" id="KW-0256">Endoplasmic reticulum</keyword>
<evidence type="ECO:0000256" key="7">
    <source>
        <dbReference type="RuleBase" id="RU365066"/>
    </source>
</evidence>
<proteinExistence type="inferred from homology"/>
<keyword evidence="5 7" id="KW-1133">Transmembrane helix</keyword>
<dbReference type="GO" id="GO:0006506">
    <property type="term" value="P:GPI anchor biosynthetic process"/>
    <property type="evidence" value="ECO:0007669"/>
    <property type="project" value="UniProtKB-KW"/>
</dbReference>
<keyword evidence="6 7" id="KW-0472">Membrane</keyword>
<dbReference type="PANTHER" id="PTHR13148:SF0">
    <property type="entry name" value="POST-GPI ATTACHMENT TO PROTEINS FACTOR 3"/>
    <property type="match status" value="1"/>
</dbReference>
<protein>
    <recommendedName>
        <fullName evidence="7">Post-GPI attachment to proteins factor 3</fullName>
    </recommendedName>
</protein>
<feature type="transmembrane region" description="Helical" evidence="7">
    <location>
        <begin position="273"/>
        <end position="292"/>
    </location>
</feature>
<evidence type="ECO:0000256" key="1">
    <source>
        <dbReference type="ARBA" id="ARBA00004127"/>
    </source>
</evidence>
<name>A0A8H7R3A8_9FUNG</name>
<keyword evidence="3 7" id="KW-0812">Transmembrane</keyword>
<dbReference type="GO" id="GO:0016788">
    <property type="term" value="F:hydrolase activity, acting on ester bonds"/>
    <property type="evidence" value="ECO:0007669"/>
    <property type="project" value="TreeGrafter"/>
</dbReference>
<feature type="chain" id="PRO_5034527674" description="Post-GPI attachment to proteins factor 3" evidence="7">
    <location>
        <begin position="20"/>
        <end position="309"/>
    </location>
</feature>
<organism evidence="8 9">
    <name type="scientific">Mucor saturninus</name>
    <dbReference type="NCBI Taxonomy" id="64648"/>
    <lineage>
        <taxon>Eukaryota</taxon>
        <taxon>Fungi</taxon>
        <taxon>Fungi incertae sedis</taxon>
        <taxon>Mucoromycota</taxon>
        <taxon>Mucoromycotina</taxon>
        <taxon>Mucoromycetes</taxon>
        <taxon>Mucorales</taxon>
        <taxon>Mucorineae</taxon>
        <taxon>Mucoraceae</taxon>
        <taxon>Mucor</taxon>
    </lineage>
</organism>
<dbReference type="Proteomes" id="UP000603453">
    <property type="component" value="Unassembled WGS sequence"/>
</dbReference>
<dbReference type="InterPro" id="IPR007217">
    <property type="entry name" value="Per1-like"/>
</dbReference>
<evidence type="ECO:0000256" key="2">
    <source>
        <dbReference type="ARBA" id="ARBA00022502"/>
    </source>
</evidence>